<keyword evidence="3" id="KW-1185">Reference proteome</keyword>
<dbReference type="OrthoDB" id="1162022at2"/>
<protein>
    <submittedName>
        <fullName evidence="2">Uncharacterized protein</fullName>
    </submittedName>
</protein>
<dbReference type="Proteomes" id="UP000289821">
    <property type="component" value="Unassembled WGS sequence"/>
</dbReference>
<keyword evidence="1" id="KW-1133">Transmembrane helix</keyword>
<feature type="transmembrane region" description="Helical" evidence="1">
    <location>
        <begin position="121"/>
        <end position="140"/>
    </location>
</feature>
<feature type="transmembrane region" description="Helical" evidence="1">
    <location>
        <begin position="161"/>
        <end position="179"/>
    </location>
</feature>
<dbReference type="RefSeq" id="WP_128762411.1">
    <property type="nucleotide sequence ID" value="NZ_QOVI01000007.1"/>
</dbReference>
<evidence type="ECO:0000313" key="2">
    <source>
        <dbReference type="EMBL" id="RXG12261.1"/>
    </source>
</evidence>
<accession>A0A4Q0NPI1</accession>
<feature type="transmembrane region" description="Helical" evidence="1">
    <location>
        <begin position="185"/>
        <end position="204"/>
    </location>
</feature>
<name>A0A4Q0NPI1_9FLAO</name>
<keyword evidence="1" id="KW-0472">Membrane</keyword>
<evidence type="ECO:0000256" key="1">
    <source>
        <dbReference type="SAM" id="Phobius"/>
    </source>
</evidence>
<feature type="transmembrane region" description="Helical" evidence="1">
    <location>
        <begin position="6"/>
        <end position="28"/>
    </location>
</feature>
<reference evidence="2 3" key="1">
    <citation type="submission" date="2018-07" db="EMBL/GenBank/DDBJ databases">
        <title>Leeuwenhoekiella genomics.</title>
        <authorList>
            <person name="Tahon G."/>
            <person name="Willems A."/>
        </authorList>
    </citation>
    <scope>NUCLEOTIDE SEQUENCE [LARGE SCALE GENOMIC DNA]</scope>
    <source>
        <strain evidence="2 3">R-50232</strain>
    </source>
</reference>
<gene>
    <name evidence="2" type="ORF">DSM04_10731</name>
</gene>
<dbReference type="EMBL" id="QOVI01000007">
    <property type="protein sequence ID" value="RXG12261.1"/>
    <property type="molecule type" value="Genomic_DNA"/>
</dbReference>
<organism evidence="2 3">
    <name type="scientific">Leeuwenhoekiella aestuarii</name>
    <dbReference type="NCBI Taxonomy" id="2249426"/>
    <lineage>
        <taxon>Bacteria</taxon>
        <taxon>Pseudomonadati</taxon>
        <taxon>Bacteroidota</taxon>
        <taxon>Flavobacteriia</taxon>
        <taxon>Flavobacteriales</taxon>
        <taxon>Flavobacteriaceae</taxon>
        <taxon>Leeuwenhoekiella</taxon>
    </lineage>
</organism>
<feature type="transmembrane region" description="Helical" evidence="1">
    <location>
        <begin position="40"/>
        <end position="58"/>
    </location>
</feature>
<sequence>METAITIVIYIHAFFGGIGLLSGTLSLVTKKGSKIHRKSGKFFTIGMLVSSGLSLPIASMPGHYNSFLFLIGLFTIYMVLVGNRTLRFKSRKAKVSKTDWSLTISMAVLAVLMIVSGMLEIFGNKILFIFFGILALALCFQDYRFLKNPFRTKTAWLTQHIGKITGAYIASVTAFLVAGMRIPGLWAWILPSIIGNTFIIYYVIKVRRGSAGSKQKLGSK</sequence>
<proteinExistence type="predicted"/>
<comment type="caution">
    <text evidence="2">The sequence shown here is derived from an EMBL/GenBank/DDBJ whole genome shotgun (WGS) entry which is preliminary data.</text>
</comment>
<dbReference type="AlphaFoldDB" id="A0A4Q0NPI1"/>
<keyword evidence="1" id="KW-0812">Transmembrane</keyword>
<feature type="transmembrane region" description="Helical" evidence="1">
    <location>
        <begin position="64"/>
        <end position="86"/>
    </location>
</feature>
<evidence type="ECO:0000313" key="3">
    <source>
        <dbReference type="Proteomes" id="UP000289821"/>
    </source>
</evidence>
<feature type="transmembrane region" description="Helical" evidence="1">
    <location>
        <begin position="98"/>
        <end position="115"/>
    </location>
</feature>